<organism evidence="4 5">
    <name type="scientific">Lactococcus protaetiae</name>
    <dbReference type="NCBI Taxonomy" id="2592653"/>
    <lineage>
        <taxon>Bacteria</taxon>
        <taxon>Bacillati</taxon>
        <taxon>Bacillota</taxon>
        <taxon>Bacilli</taxon>
        <taxon>Lactobacillales</taxon>
        <taxon>Streptococcaceae</taxon>
        <taxon>Lactococcus</taxon>
    </lineage>
</organism>
<evidence type="ECO:0000313" key="5">
    <source>
        <dbReference type="Proteomes" id="UP000315128"/>
    </source>
</evidence>
<keyword evidence="5" id="KW-1185">Reference proteome</keyword>
<dbReference type="PROSITE" id="PS50977">
    <property type="entry name" value="HTH_TETR_2"/>
    <property type="match status" value="1"/>
</dbReference>
<evidence type="ECO:0000256" key="2">
    <source>
        <dbReference type="PROSITE-ProRule" id="PRU00335"/>
    </source>
</evidence>
<proteinExistence type="predicted"/>
<evidence type="ECO:0000313" key="4">
    <source>
        <dbReference type="EMBL" id="QDK70292.1"/>
    </source>
</evidence>
<dbReference type="Proteomes" id="UP000315128">
    <property type="component" value="Chromosome"/>
</dbReference>
<dbReference type="AlphaFoldDB" id="A0A514Z6S4"/>
<dbReference type="EMBL" id="CP041356">
    <property type="protein sequence ID" value="QDK70292.1"/>
    <property type="molecule type" value="Genomic_DNA"/>
</dbReference>
<keyword evidence="1 2" id="KW-0238">DNA-binding</keyword>
<gene>
    <name evidence="4" type="ORF">FLP15_02830</name>
</gene>
<name>A0A514Z6S4_9LACT</name>
<evidence type="ECO:0000259" key="3">
    <source>
        <dbReference type="PROSITE" id="PS50977"/>
    </source>
</evidence>
<dbReference type="PANTHER" id="PTHR43479">
    <property type="entry name" value="ACREF/ENVCD OPERON REPRESSOR-RELATED"/>
    <property type="match status" value="1"/>
</dbReference>
<dbReference type="OrthoDB" id="6430772at2"/>
<feature type="domain" description="HTH tetR-type" evidence="3">
    <location>
        <begin position="6"/>
        <end position="66"/>
    </location>
</feature>
<dbReference type="SUPFAM" id="SSF46689">
    <property type="entry name" value="Homeodomain-like"/>
    <property type="match status" value="1"/>
</dbReference>
<dbReference type="Gene3D" id="1.10.357.10">
    <property type="entry name" value="Tetracycline Repressor, domain 2"/>
    <property type="match status" value="1"/>
</dbReference>
<dbReference type="KEGG" id="lack:FLP15_02830"/>
<dbReference type="RefSeq" id="WP_142765909.1">
    <property type="nucleotide sequence ID" value="NZ_CP041356.1"/>
</dbReference>
<sequence>MRKIDESKKQAITQAVYQLTKEVGLVGLSIAKVAKIAGVSPATIYIYYKDKTDMLGSILIEVKDLLDDGDAEAITQAGENPLAQLKNYLRFMIISWSNNPREALFMREALENPSEISTEGLAYSMKRAEIVVALYNRLLEAKIIKDYPVDLLLTWSASAISLVLTSHVRSGTNPSEKEIEQMIELSVDALILH</sequence>
<reference evidence="4 5" key="1">
    <citation type="submission" date="2019-07" db="EMBL/GenBank/DDBJ databases">
        <title>Genome sequencing of KACC 19320.</title>
        <authorList>
            <person name="Heo J."/>
            <person name="Kim S.-J."/>
            <person name="Kim J.-S."/>
            <person name="Hong S.-B."/>
            <person name="Kwon S.-W."/>
        </authorList>
    </citation>
    <scope>NUCLEOTIDE SEQUENCE [LARGE SCALE GENOMIC DNA]</scope>
    <source>
        <strain evidence="4 5">KACC 19320</strain>
    </source>
</reference>
<dbReference type="InterPro" id="IPR001647">
    <property type="entry name" value="HTH_TetR"/>
</dbReference>
<accession>A0A514Z6S4</accession>
<feature type="DNA-binding region" description="H-T-H motif" evidence="2">
    <location>
        <begin position="29"/>
        <end position="48"/>
    </location>
</feature>
<evidence type="ECO:0000256" key="1">
    <source>
        <dbReference type="ARBA" id="ARBA00023125"/>
    </source>
</evidence>
<dbReference type="InterPro" id="IPR009057">
    <property type="entry name" value="Homeodomain-like_sf"/>
</dbReference>
<protein>
    <submittedName>
        <fullName evidence="4">TetR/AcrR family transcriptional regulator</fullName>
    </submittedName>
</protein>
<dbReference type="PANTHER" id="PTHR43479:SF11">
    <property type="entry name" value="ACREF_ENVCD OPERON REPRESSOR-RELATED"/>
    <property type="match status" value="1"/>
</dbReference>
<dbReference type="GO" id="GO:0003677">
    <property type="term" value="F:DNA binding"/>
    <property type="evidence" value="ECO:0007669"/>
    <property type="project" value="UniProtKB-UniRule"/>
</dbReference>
<dbReference type="Pfam" id="PF00440">
    <property type="entry name" value="TetR_N"/>
    <property type="match status" value="1"/>
</dbReference>
<dbReference type="InterPro" id="IPR050624">
    <property type="entry name" value="HTH-type_Tx_Regulator"/>
</dbReference>